<feature type="compositionally biased region" description="Low complexity" evidence="1">
    <location>
        <begin position="45"/>
        <end position="55"/>
    </location>
</feature>
<feature type="compositionally biased region" description="Low complexity" evidence="1">
    <location>
        <begin position="1089"/>
        <end position="1102"/>
    </location>
</feature>
<name>A0A8H5M6K9_9AGAR</name>
<evidence type="ECO:0000313" key="2">
    <source>
        <dbReference type="EMBL" id="KAF5382657.1"/>
    </source>
</evidence>
<accession>A0A8H5M6K9</accession>
<feature type="compositionally biased region" description="Basic and acidic residues" evidence="1">
    <location>
        <begin position="83"/>
        <end position="98"/>
    </location>
</feature>
<feature type="compositionally biased region" description="Basic and acidic residues" evidence="1">
    <location>
        <begin position="1110"/>
        <end position="1122"/>
    </location>
</feature>
<feature type="compositionally biased region" description="Basic and acidic residues" evidence="1">
    <location>
        <begin position="250"/>
        <end position="278"/>
    </location>
</feature>
<dbReference type="Proteomes" id="UP000565441">
    <property type="component" value="Unassembled WGS sequence"/>
</dbReference>
<feature type="compositionally biased region" description="Basic and acidic residues" evidence="1">
    <location>
        <begin position="295"/>
        <end position="305"/>
    </location>
</feature>
<comment type="caution">
    <text evidence="2">The sequence shown here is derived from an EMBL/GenBank/DDBJ whole genome shotgun (WGS) entry which is preliminary data.</text>
</comment>
<sequence length="1136" mass="125852">MSSILPSRPRRKTANRNPAQIVLDAQTKRRTSKQVQEDKARVEAEAAAAASTTAAKNQAKIQGTAALEDRLEQEQMLAKKHAAHPDLFPKKRGVDIPKKAKPAASTAATATENSRAPSAPNLKSTAESKVQPQRKIASAAKLTEASKTRPDITKSDDNDSELEYMDTEVEYYSEGLLLPAESMVDSESDGMLVDDTPTSDDEDFENEGVEDDDEEQEEVAPKKKPKECIKPPPTRDLAHVTSTKRKGHYHHDSKSVVNIEAKRAKKSEPTGLRSDWKKRIAQTAGMRTLTQTSKVTDDDNIKDSKNDDDDSDDDAGRTTGEFDQDEAPEQLSAVKNSKMSVKMRVKVQEVDVSKVTTTIANVATAINFKKKPVACLPFPSSSLNQEYMAKWQKEYRSTAINWAGTLSQPFSASALVHEHVPAWWDLVYPGLTMEAYWTWTERPGDALIAVIDQTSKLLQEWRSSIGKEGITILGEIYYDNGFDREEMAQWVKDMCGGPGKFCWLYANPEGEEGEKGAFQSELVLEIFSRHMKKTSGAMLDHGLQVGALALCTASVERAFELWANGEDPKKSEDAKKKAENVSVSGKRALSTPSFGGVEWIRRTGSYAMLASGLKRETHWAAILAEVDTRLGLQHATTNVGHPEEDIRATLSLCSLLRRFEHFVTLLELISMDIVLQYSSTLRLALCIPTSPINRSISTRNSNETSGLGWIDRLVPSILAAWSLADGYCPAPEKLVPDLKLLFEGWANVKCSIDPKHGALFSDAAKKQAAGIVRVAELGLLSDPPGFSLYRKIGTDPDGLTVYRCLRGTNSIEGELADAALANIRHRRNTTVGWFNRTGKRYRGHFDNWRTDEIVELAAELNINPSFPIPSILGTRIATKESSGIIRVPKSLTSSYGMHRVESVVQEGTPYHRDMPVHLLTHLSTARLSVYEYLRQRQQTAHAVVPIHTSAEYKLFNELLATDEFSVQSLRAPVANQTAKSINFEKFALRWNQVVHERPGVQLFYKIPQQLERHHKVWAAYRAEKATLSNSAQERKEITSILDDPGRRSRVLPALVLPEPGPQRPSSATKVSRESKGKARKKNEMSTSQPTTAAPATLRALPKPGIPASEEPLHVQVEAEMHEAPQSFPSSVGQQMS</sequence>
<gene>
    <name evidence="2" type="ORF">D9615_003030</name>
</gene>
<feature type="region of interest" description="Disordered" evidence="1">
    <location>
        <begin position="1"/>
        <end position="58"/>
    </location>
</feature>
<feature type="compositionally biased region" description="Basic and acidic residues" evidence="1">
    <location>
        <begin position="35"/>
        <end position="44"/>
    </location>
</feature>
<dbReference type="OrthoDB" id="3267843at2759"/>
<reference evidence="2 3" key="1">
    <citation type="journal article" date="2020" name="ISME J.">
        <title>Uncovering the hidden diversity of litter-decomposition mechanisms in mushroom-forming fungi.</title>
        <authorList>
            <person name="Floudas D."/>
            <person name="Bentzer J."/>
            <person name="Ahren D."/>
            <person name="Johansson T."/>
            <person name="Persson P."/>
            <person name="Tunlid A."/>
        </authorList>
    </citation>
    <scope>NUCLEOTIDE SEQUENCE [LARGE SCALE GENOMIC DNA]</scope>
    <source>
        <strain evidence="2 3">CBS 661.87</strain>
    </source>
</reference>
<protein>
    <submittedName>
        <fullName evidence="2">Uncharacterized protein</fullName>
    </submittedName>
</protein>
<feature type="compositionally biased region" description="Acidic residues" evidence="1">
    <location>
        <begin position="158"/>
        <end position="171"/>
    </location>
</feature>
<organism evidence="2 3">
    <name type="scientific">Tricholomella constricta</name>
    <dbReference type="NCBI Taxonomy" id="117010"/>
    <lineage>
        <taxon>Eukaryota</taxon>
        <taxon>Fungi</taxon>
        <taxon>Dikarya</taxon>
        <taxon>Basidiomycota</taxon>
        <taxon>Agaricomycotina</taxon>
        <taxon>Agaricomycetes</taxon>
        <taxon>Agaricomycetidae</taxon>
        <taxon>Agaricales</taxon>
        <taxon>Tricholomatineae</taxon>
        <taxon>Lyophyllaceae</taxon>
        <taxon>Tricholomella</taxon>
    </lineage>
</organism>
<feature type="compositionally biased region" description="Acidic residues" evidence="1">
    <location>
        <begin position="197"/>
        <end position="218"/>
    </location>
</feature>
<evidence type="ECO:0000313" key="3">
    <source>
        <dbReference type="Proteomes" id="UP000565441"/>
    </source>
</evidence>
<feature type="compositionally biased region" description="Basic and acidic residues" evidence="1">
    <location>
        <begin position="144"/>
        <end position="157"/>
    </location>
</feature>
<proteinExistence type="predicted"/>
<feature type="region of interest" description="Disordered" evidence="1">
    <location>
        <begin position="1053"/>
        <end position="1136"/>
    </location>
</feature>
<evidence type="ECO:0000256" key="1">
    <source>
        <dbReference type="SAM" id="MobiDB-lite"/>
    </source>
</evidence>
<feature type="compositionally biased region" description="Polar residues" evidence="1">
    <location>
        <begin position="112"/>
        <end position="131"/>
    </location>
</feature>
<dbReference type="EMBL" id="JAACJP010000008">
    <property type="protein sequence ID" value="KAF5382657.1"/>
    <property type="molecule type" value="Genomic_DNA"/>
</dbReference>
<keyword evidence="3" id="KW-1185">Reference proteome</keyword>
<feature type="compositionally biased region" description="Low complexity" evidence="1">
    <location>
        <begin position="102"/>
        <end position="111"/>
    </location>
</feature>
<feature type="region of interest" description="Disordered" evidence="1">
    <location>
        <begin position="73"/>
        <end position="328"/>
    </location>
</feature>
<dbReference type="AlphaFoldDB" id="A0A8H5M6K9"/>
<feature type="compositionally biased region" description="Polar residues" evidence="1">
    <location>
        <begin position="1126"/>
        <end position="1136"/>
    </location>
</feature>